<evidence type="ECO:0000313" key="3">
    <source>
        <dbReference type="EMBL" id="TFK98476.1"/>
    </source>
</evidence>
<name>A0A5C3QA84_9AGAR</name>
<dbReference type="PANTHER" id="PTHR10334">
    <property type="entry name" value="CYSTEINE-RICH SECRETORY PROTEIN-RELATED"/>
    <property type="match status" value="1"/>
</dbReference>
<protein>
    <submittedName>
        <fullName evidence="3">CAP domain-containing protein</fullName>
    </submittedName>
</protein>
<feature type="domain" description="SCP" evidence="2">
    <location>
        <begin position="35"/>
        <end position="167"/>
    </location>
</feature>
<dbReference type="SMART" id="SM00198">
    <property type="entry name" value="SCP"/>
    <property type="match status" value="1"/>
</dbReference>
<accession>A0A5C3QA84</accession>
<evidence type="ECO:0000313" key="4">
    <source>
        <dbReference type="Proteomes" id="UP000305067"/>
    </source>
</evidence>
<dbReference type="Gene3D" id="3.40.33.10">
    <property type="entry name" value="CAP"/>
    <property type="match status" value="1"/>
</dbReference>
<reference evidence="3 4" key="1">
    <citation type="journal article" date="2019" name="Nat. Ecol. Evol.">
        <title>Megaphylogeny resolves global patterns of mushroom evolution.</title>
        <authorList>
            <person name="Varga T."/>
            <person name="Krizsan K."/>
            <person name="Foldi C."/>
            <person name="Dima B."/>
            <person name="Sanchez-Garcia M."/>
            <person name="Sanchez-Ramirez S."/>
            <person name="Szollosi G.J."/>
            <person name="Szarkandi J.G."/>
            <person name="Papp V."/>
            <person name="Albert L."/>
            <person name="Andreopoulos W."/>
            <person name="Angelini C."/>
            <person name="Antonin V."/>
            <person name="Barry K.W."/>
            <person name="Bougher N.L."/>
            <person name="Buchanan P."/>
            <person name="Buyck B."/>
            <person name="Bense V."/>
            <person name="Catcheside P."/>
            <person name="Chovatia M."/>
            <person name="Cooper J."/>
            <person name="Damon W."/>
            <person name="Desjardin D."/>
            <person name="Finy P."/>
            <person name="Geml J."/>
            <person name="Haridas S."/>
            <person name="Hughes K."/>
            <person name="Justo A."/>
            <person name="Karasinski D."/>
            <person name="Kautmanova I."/>
            <person name="Kiss B."/>
            <person name="Kocsube S."/>
            <person name="Kotiranta H."/>
            <person name="LaButti K.M."/>
            <person name="Lechner B.E."/>
            <person name="Liimatainen K."/>
            <person name="Lipzen A."/>
            <person name="Lukacs Z."/>
            <person name="Mihaltcheva S."/>
            <person name="Morgado L.N."/>
            <person name="Niskanen T."/>
            <person name="Noordeloos M.E."/>
            <person name="Ohm R.A."/>
            <person name="Ortiz-Santana B."/>
            <person name="Ovrebo C."/>
            <person name="Racz N."/>
            <person name="Riley R."/>
            <person name="Savchenko A."/>
            <person name="Shiryaev A."/>
            <person name="Soop K."/>
            <person name="Spirin V."/>
            <person name="Szebenyi C."/>
            <person name="Tomsovsky M."/>
            <person name="Tulloss R.E."/>
            <person name="Uehling J."/>
            <person name="Grigoriev I.V."/>
            <person name="Vagvolgyi C."/>
            <person name="Papp T."/>
            <person name="Martin F.M."/>
            <person name="Miettinen O."/>
            <person name="Hibbett D.S."/>
            <person name="Nagy L.G."/>
        </authorList>
    </citation>
    <scope>NUCLEOTIDE SEQUENCE [LARGE SCALE GENOMIC DNA]</scope>
    <source>
        <strain evidence="3 4">CBS 309.79</strain>
    </source>
</reference>
<feature type="signal peptide" evidence="1">
    <location>
        <begin position="1"/>
        <end position="20"/>
    </location>
</feature>
<dbReference type="Pfam" id="PF00188">
    <property type="entry name" value="CAP"/>
    <property type="match status" value="1"/>
</dbReference>
<organism evidence="3 4">
    <name type="scientific">Pterulicium gracile</name>
    <dbReference type="NCBI Taxonomy" id="1884261"/>
    <lineage>
        <taxon>Eukaryota</taxon>
        <taxon>Fungi</taxon>
        <taxon>Dikarya</taxon>
        <taxon>Basidiomycota</taxon>
        <taxon>Agaricomycotina</taxon>
        <taxon>Agaricomycetes</taxon>
        <taxon>Agaricomycetidae</taxon>
        <taxon>Agaricales</taxon>
        <taxon>Pleurotineae</taxon>
        <taxon>Pterulaceae</taxon>
        <taxon>Pterulicium</taxon>
    </lineage>
</organism>
<dbReference type="InterPro" id="IPR035940">
    <property type="entry name" value="CAP_sf"/>
</dbReference>
<dbReference type="InterPro" id="IPR001283">
    <property type="entry name" value="CRISP-related"/>
</dbReference>
<keyword evidence="1" id="KW-0732">Signal</keyword>
<dbReference type="Proteomes" id="UP000305067">
    <property type="component" value="Unassembled WGS sequence"/>
</dbReference>
<dbReference type="SUPFAM" id="SSF55797">
    <property type="entry name" value="PR-1-like"/>
    <property type="match status" value="1"/>
</dbReference>
<dbReference type="InterPro" id="IPR014044">
    <property type="entry name" value="CAP_dom"/>
</dbReference>
<gene>
    <name evidence="3" type="ORF">BDV98DRAFT_512167</name>
</gene>
<keyword evidence="4" id="KW-1185">Reference proteome</keyword>
<dbReference type="EMBL" id="ML178839">
    <property type="protein sequence ID" value="TFK98476.1"/>
    <property type="molecule type" value="Genomic_DNA"/>
</dbReference>
<feature type="chain" id="PRO_5022886482" evidence="1">
    <location>
        <begin position="21"/>
        <end position="170"/>
    </location>
</feature>
<evidence type="ECO:0000256" key="1">
    <source>
        <dbReference type="SAM" id="SignalP"/>
    </source>
</evidence>
<sequence length="170" mass="17941">MPRFVAILAAILALSSGAFASPVDQELEARAPSAADKAAYLNGHNTVRARHNAKALVWSDTLANAAQNWANRCKFQHSGGAVGAYGENLYAGTGSLGTVANGLNSWANEVSQYNPNSPVASHWTQMVWKSTTQIGCASAQCDGIFDPKYGKAAFHVCEYSPPGNYGGQYG</sequence>
<dbReference type="STRING" id="1884261.A0A5C3QA84"/>
<dbReference type="OrthoDB" id="337038at2759"/>
<evidence type="ECO:0000259" key="2">
    <source>
        <dbReference type="SMART" id="SM00198"/>
    </source>
</evidence>
<dbReference type="AlphaFoldDB" id="A0A5C3QA84"/>
<dbReference type="PRINTS" id="PR00837">
    <property type="entry name" value="V5TPXLIKE"/>
</dbReference>
<proteinExistence type="predicted"/>